<dbReference type="SUPFAM" id="SSF47473">
    <property type="entry name" value="EF-hand"/>
    <property type="match status" value="1"/>
</dbReference>
<keyword evidence="1" id="KW-0106">Calcium</keyword>
<organism evidence="3 4">
    <name type="scientific">Acacia crassicarpa</name>
    <name type="common">northern wattle</name>
    <dbReference type="NCBI Taxonomy" id="499986"/>
    <lineage>
        <taxon>Eukaryota</taxon>
        <taxon>Viridiplantae</taxon>
        <taxon>Streptophyta</taxon>
        <taxon>Embryophyta</taxon>
        <taxon>Tracheophyta</taxon>
        <taxon>Spermatophyta</taxon>
        <taxon>Magnoliopsida</taxon>
        <taxon>eudicotyledons</taxon>
        <taxon>Gunneridae</taxon>
        <taxon>Pentapetalae</taxon>
        <taxon>rosids</taxon>
        <taxon>fabids</taxon>
        <taxon>Fabales</taxon>
        <taxon>Fabaceae</taxon>
        <taxon>Caesalpinioideae</taxon>
        <taxon>mimosoid clade</taxon>
        <taxon>Acacieae</taxon>
        <taxon>Acacia</taxon>
    </lineage>
</organism>
<dbReference type="PROSITE" id="PS50222">
    <property type="entry name" value="EF_HAND_2"/>
    <property type="match status" value="1"/>
</dbReference>
<evidence type="ECO:0000313" key="4">
    <source>
        <dbReference type="Proteomes" id="UP001293593"/>
    </source>
</evidence>
<dbReference type="SMART" id="SM00054">
    <property type="entry name" value="EFh"/>
    <property type="match status" value="1"/>
</dbReference>
<evidence type="ECO:0000313" key="3">
    <source>
        <dbReference type="EMBL" id="KAK4277495.1"/>
    </source>
</evidence>
<protein>
    <recommendedName>
        <fullName evidence="2">EF-hand domain-containing protein</fullName>
    </recommendedName>
</protein>
<evidence type="ECO:0000259" key="2">
    <source>
        <dbReference type="PROSITE" id="PS50222"/>
    </source>
</evidence>
<dbReference type="InterPro" id="IPR011992">
    <property type="entry name" value="EF-hand-dom_pair"/>
</dbReference>
<dbReference type="Pfam" id="PF13202">
    <property type="entry name" value="EF-hand_5"/>
    <property type="match status" value="2"/>
</dbReference>
<dbReference type="GO" id="GO:0005509">
    <property type="term" value="F:calcium ion binding"/>
    <property type="evidence" value="ECO:0007669"/>
    <property type="project" value="InterPro"/>
</dbReference>
<accession>A0AAE1MU27</accession>
<dbReference type="Proteomes" id="UP001293593">
    <property type="component" value="Unassembled WGS sequence"/>
</dbReference>
<dbReference type="InterPro" id="IPR018247">
    <property type="entry name" value="EF_Hand_1_Ca_BS"/>
</dbReference>
<dbReference type="AlphaFoldDB" id="A0AAE1MU27"/>
<reference evidence="3" key="1">
    <citation type="submission" date="2023-10" db="EMBL/GenBank/DDBJ databases">
        <title>Chromosome-level genome of the transformable northern wattle, Acacia crassicarpa.</title>
        <authorList>
            <person name="Massaro I."/>
            <person name="Sinha N.R."/>
            <person name="Poethig S."/>
            <person name="Leichty A.R."/>
        </authorList>
    </citation>
    <scope>NUCLEOTIDE SEQUENCE</scope>
    <source>
        <strain evidence="3">Acra3RX</strain>
        <tissue evidence="3">Leaf</tissue>
    </source>
</reference>
<comment type="caution">
    <text evidence="3">The sequence shown here is derived from an EMBL/GenBank/DDBJ whole genome shotgun (WGS) entry which is preliminary data.</text>
</comment>
<evidence type="ECO:0000256" key="1">
    <source>
        <dbReference type="ARBA" id="ARBA00022837"/>
    </source>
</evidence>
<sequence length="96" mass="11222">MAFMERSALTTDGKRVMSLEEFKRWLRCFDSNRDGRISHSELREAVRLSSGLFASWKSKSDIESSDANHNGFIDDCEFRNLAHFAEKYLHITITRF</sequence>
<dbReference type="EMBL" id="JAWXYG010000003">
    <property type="protein sequence ID" value="KAK4277495.1"/>
    <property type="molecule type" value="Genomic_DNA"/>
</dbReference>
<gene>
    <name evidence="3" type="ORF">QN277_015487</name>
</gene>
<feature type="domain" description="EF-hand" evidence="2">
    <location>
        <begin position="17"/>
        <end position="52"/>
    </location>
</feature>
<dbReference type="Gene3D" id="1.10.238.10">
    <property type="entry name" value="EF-hand"/>
    <property type="match status" value="1"/>
</dbReference>
<dbReference type="InterPro" id="IPR002048">
    <property type="entry name" value="EF_hand_dom"/>
</dbReference>
<proteinExistence type="predicted"/>
<keyword evidence="4" id="KW-1185">Reference proteome</keyword>
<name>A0AAE1MU27_9FABA</name>
<dbReference type="PROSITE" id="PS00018">
    <property type="entry name" value="EF_HAND_1"/>
    <property type="match status" value="2"/>
</dbReference>